<dbReference type="PANTHER" id="PTHR33336">
    <property type="entry name" value="QUINOL MONOOXYGENASE YGIN-RELATED"/>
    <property type="match status" value="1"/>
</dbReference>
<organism evidence="2 3">
    <name type="scientific">Streptococcus downei MFe28</name>
    <dbReference type="NCBI Taxonomy" id="764290"/>
    <lineage>
        <taxon>Bacteria</taxon>
        <taxon>Bacillati</taxon>
        <taxon>Bacillota</taxon>
        <taxon>Bacilli</taxon>
        <taxon>Lactobacillales</taxon>
        <taxon>Streptococcaceae</taxon>
        <taxon>Streptococcus</taxon>
    </lineage>
</organism>
<dbReference type="Proteomes" id="UP000254082">
    <property type="component" value="Unassembled WGS sequence"/>
</dbReference>
<keyword evidence="3" id="KW-1185">Reference proteome</keyword>
<dbReference type="Pfam" id="PF03992">
    <property type="entry name" value="ABM"/>
    <property type="match status" value="1"/>
</dbReference>
<dbReference type="InterPro" id="IPR007138">
    <property type="entry name" value="ABM_dom"/>
</dbReference>
<proteinExistence type="predicted"/>
<feature type="domain" description="ABM" evidence="1">
    <location>
        <begin position="2"/>
        <end position="91"/>
    </location>
</feature>
<keyword evidence="2" id="KW-0503">Monooxygenase</keyword>
<gene>
    <name evidence="2" type="primary">ycnE</name>
    <name evidence="2" type="ORF">NCTC11391_00663</name>
</gene>
<keyword evidence="2" id="KW-0560">Oxidoreductase</keyword>
<evidence type="ECO:0000313" key="2">
    <source>
        <dbReference type="EMBL" id="SUN35629.1"/>
    </source>
</evidence>
<dbReference type="RefSeq" id="WP_002999354.1">
    <property type="nucleotide sequence ID" value="NZ_UHFA01000002.1"/>
</dbReference>
<dbReference type="InterPro" id="IPR011008">
    <property type="entry name" value="Dimeric_a/b-barrel"/>
</dbReference>
<evidence type="ECO:0000259" key="1">
    <source>
        <dbReference type="PROSITE" id="PS51725"/>
    </source>
</evidence>
<dbReference type="InterPro" id="IPR050744">
    <property type="entry name" value="AI-2_Isomerase_LsrG"/>
</dbReference>
<dbReference type="GO" id="GO:0004497">
    <property type="term" value="F:monooxygenase activity"/>
    <property type="evidence" value="ECO:0007669"/>
    <property type="project" value="UniProtKB-KW"/>
</dbReference>
<accession>A0A380JCV3</accession>
<evidence type="ECO:0000313" key="3">
    <source>
        <dbReference type="Proteomes" id="UP000254082"/>
    </source>
</evidence>
<dbReference type="EMBL" id="UHFA01000002">
    <property type="protein sequence ID" value="SUN35629.1"/>
    <property type="molecule type" value="Genomic_DNA"/>
</dbReference>
<dbReference type="PROSITE" id="PS51725">
    <property type="entry name" value="ABM"/>
    <property type="match status" value="1"/>
</dbReference>
<dbReference type="EC" id="1.-.-.-" evidence="2"/>
<dbReference type="Gene3D" id="3.30.70.100">
    <property type="match status" value="1"/>
</dbReference>
<dbReference type="OrthoDB" id="287932at2"/>
<sequence length="92" mass="10592">MKTINATFFIKEESRQDFLHAFAPLIASSRQEAGNRGYQLYQSLDDSNQFLIVEKWQDQAAIDSHNQTSEFVHFFEQLPDFSSAEAIVSVME</sequence>
<protein>
    <submittedName>
        <fullName evidence="2">Antibiotic biosynthesis monooxygenase</fullName>
        <ecNumber evidence="2">1.-.-.-</ecNumber>
    </submittedName>
</protein>
<reference evidence="2 3" key="1">
    <citation type="submission" date="2018-06" db="EMBL/GenBank/DDBJ databases">
        <authorList>
            <consortium name="Pathogen Informatics"/>
            <person name="Doyle S."/>
        </authorList>
    </citation>
    <scope>NUCLEOTIDE SEQUENCE [LARGE SCALE GENOMIC DNA]</scope>
    <source>
        <strain evidence="3">NCTC 11391</strain>
    </source>
</reference>
<name>A0A380JCV3_STRDO</name>
<dbReference type="AlphaFoldDB" id="A0A380JCV3"/>
<dbReference type="SUPFAM" id="SSF54909">
    <property type="entry name" value="Dimeric alpha+beta barrel"/>
    <property type="match status" value="1"/>
</dbReference>
<dbReference type="PANTHER" id="PTHR33336:SF3">
    <property type="entry name" value="ABM DOMAIN-CONTAINING PROTEIN"/>
    <property type="match status" value="1"/>
</dbReference>